<dbReference type="GO" id="GO:0051301">
    <property type="term" value="P:cell division"/>
    <property type="evidence" value="ECO:0007669"/>
    <property type="project" value="UniProtKB-UniRule"/>
</dbReference>
<keyword evidence="1" id="KW-0131">Cell cycle</keyword>
<comment type="similarity">
    <text evidence="1">Belongs to the SPC24 family.</text>
</comment>
<keyword evidence="1" id="KW-0132">Cell division</keyword>
<dbReference type="GO" id="GO:0000776">
    <property type="term" value="C:kinetochore"/>
    <property type="evidence" value="ECO:0007669"/>
    <property type="project" value="UniProtKB-KW"/>
</dbReference>
<feature type="coiled-coil region" evidence="2">
    <location>
        <begin position="58"/>
        <end position="143"/>
    </location>
</feature>
<keyword evidence="1" id="KW-0158">Chromosome</keyword>
<reference evidence="3" key="1">
    <citation type="submission" date="2024-03" db="EMBL/GenBank/DDBJ databases">
        <title>WGS assembly of Saponaria officinalis var. Norfolk2.</title>
        <authorList>
            <person name="Jenkins J."/>
            <person name="Shu S."/>
            <person name="Grimwood J."/>
            <person name="Barry K."/>
            <person name="Goodstein D."/>
            <person name="Schmutz J."/>
            <person name="Leebens-Mack J."/>
            <person name="Osbourn A."/>
        </authorList>
    </citation>
    <scope>NUCLEOTIDE SEQUENCE [LARGE SCALE GENOMIC DNA]</scope>
    <source>
        <strain evidence="3">JIC</strain>
    </source>
</reference>
<keyword evidence="1" id="KW-0137">Centromere</keyword>
<name>A0AAW1KF00_SAPOF</name>
<dbReference type="GO" id="GO:0051983">
    <property type="term" value="P:regulation of chromosome segregation"/>
    <property type="evidence" value="ECO:0007669"/>
    <property type="project" value="InterPro"/>
</dbReference>
<dbReference type="InterPro" id="IPR044951">
    <property type="entry name" value="SPC24-like"/>
</dbReference>
<dbReference type="InterPro" id="IPR013252">
    <property type="entry name" value="Ndc80_Spc24"/>
</dbReference>
<keyword evidence="2" id="KW-0175">Coiled coil</keyword>
<gene>
    <name evidence="3" type="ORF">RND81_06G203800</name>
</gene>
<dbReference type="PANTHER" id="PTHR35730:SF2">
    <property type="entry name" value="KINETOCHORE PROTEIN SPC24 HOMOLOG-RELATED"/>
    <property type="match status" value="1"/>
</dbReference>
<evidence type="ECO:0000313" key="4">
    <source>
        <dbReference type="Proteomes" id="UP001443914"/>
    </source>
</evidence>
<comment type="subcellular location">
    <subcellularLocation>
        <location evidence="1">Nucleus</location>
    </subcellularLocation>
    <subcellularLocation>
        <location evidence="1">Chromosome</location>
        <location evidence="1">Centromere</location>
        <location evidence="1">Kinetochore</location>
    </subcellularLocation>
</comment>
<organism evidence="3 4">
    <name type="scientific">Saponaria officinalis</name>
    <name type="common">Common soapwort</name>
    <name type="synonym">Lychnis saponaria</name>
    <dbReference type="NCBI Taxonomy" id="3572"/>
    <lineage>
        <taxon>Eukaryota</taxon>
        <taxon>Viridiplantae</taxon>
        <taxon>Streptophyta</taxon>
        <taxon>Embryophyta</taxon>
        <taxon>Tracheophyta</taxon>
        <taxon>Spermatophyta</taxon>
        <taxon>Magnoliopsida</taxon>
        <taxon>eudicotyledons</taxon>
        <taxon>Gunneridae</taxon>
        <taxon>Pentapetalae</taxon>
        <taxon>Caryophyllales</taxon>
        <taxon>Caryophyllaceae</taxon>
        <taxon>Caryophylleae</taxon>
        <taxon>Saponaria</taxon>
    </lineage>
</organism>
<evidence type="ECO:0000313" key="3">
    <source>
        <dbReference type="EMBL" id="KAK9715985.1"/>
    </source>
</evidence>
<dbReference type="GO" id="GO:0005634">
    <property type="term" value="C:nucleus"/>
    <property type="evidence" value="ECO:0007669"/>
    <property type="project" value="UniProtKB-SubCell"/>
</dbReference>
<evidence type="ECO:0000256" key="1">
    <source>
        <dbReference type="RuleBase" id="RU368011"/>
    </source>
</evidence>
<protein>
    <recommendedName>
        <fullName evidence="1">Kinetochore protein Spc24</fullName>
    </recommendedName>
</protein>
<comment type="caution">
    <text evidence="3">The sequence shown here is derived from an EMBL/GenBank/DDBJ whole genome shotgun (WGS) entry which is preliminary data.</text>
</comment>
<dbReference type="EMBL" id="JBDFQZ010000006">
    <property type="protein sequence ID" value="KAK9715985.1"/>
    <property type="molecule type" value="Genomic_DNA"/>
</dbReference>
<comment type="function">
    <text evidence="1">Acts as a component of the essential kinetochore-associated NDC80 complex, which is required for chromosome segregation and spindle checkpoint activity.</text>
</comment>
<dbReference type="Gene3D" id="3.30.160.570">
    <property type="entry name" value="Ncd80 complex, Spc24 subunit"/>
    <property type="match status" value="1"/>
</dbReference>
<dbReference type="AlphaFoldDB" id="A0AAW1KF00"/>
<keyword evidence="4" id="KW-1185">Reference proteome</keyword>
<dbReference type="Pfam" id="PF08286">
    <property type="entry name" value="Spc24"/>
    <property type="match status" value="1"/>
</dbReference>
<comment type="subunit">
    <text evidence="1">Component of the NDC80 complex.</text>
</comment>
<dbReference type="PANTHER" id="PTHR35730">
    <property type="entry name" value="KINETOCHORE PROTEIN SPC24 HOMOLOG-RELATED"/>
    <property type="match status" value="1"/>
</dbReference>
<evidence type="ECO:0000256" key="2">
    <source>
        <dbReference type="SAM" id="Coils"/>
    </source>
</evidence>
<sequence>MGEKSQQIDVKQLLSFCDDLVGVLRDKRDINIFTHCVDHSLTVQSACNSDFSATEISISDYQKKIDDCKLKIEAAKSEVVADDDIDRLQKEFDEEVKREKLLREELRALVDKINELDDQRLSIEAERQRLKKVEEEEEKQQRKLSFYASVTKIIPDLESCSKICGHIVERDKKVVEKFEFDPSKEDAFDICNKTWKMIDR</sequence>
<proteinExistence type="inferred from homology"/>
<accession>A0AAW1KF00</accession>
<keyword evidence="1" id="KW-0539">Nucleus</keyword>
<dbReference type="Proteomes" id="UP001443914">
    <property type="component" value="Unassembled WGS sequence"/>
</dbReference>
<keyword evidence="1" id="KW-0498">Mitosis</keyword>
<keyword evidence="1" id="KW-0995">Kinetochore</keyword>